<dbReference type="Pfam" id="PF00691">
    <property type="entry name" value="OmpA"/>
    <property type="match status" value="1"/>
</dbReference>
<evidence type="ECO:0000259" key="7">
    <source>
        <dbReference type="PROSITE" id="PS51123"/>
    </source>
</evidence>
<protein>
    <submittedName>
        <fullName evidence="8">OmpA family protein</fullName>
    </submittedName>
</protein>
<dbReference type="InterPro" id="IPR050330">
    <property type="entry name" value="Bact_OuterMem_StrucFunc"/>
</dbReference>
<dbReference type="AlphaFoldDB" id="A0A3A8I2E1"/>
<evidence type="ECO:0000313" key="8">
    <source>
        <dbReference type="EMBL" id="NOK33414.1"/>
    </source>
</evidence>
<evidence type="ECO:0000256" key="6">
    <source>
        <dbReference type="SAM" id="SignalP"/>
    </source>
</evidence>
<dbReference type="InterPro" id="IPR025511">
    <property type="entry name" value="DUF4398"/>
</dbReference>
<feature type="chain" id="PRO_5044076013" evidence="6">
    <location>
        <begin position="25"/>
        <end position="433"/>
    </location>
</feature>
<evidence type="ECO:0000256" key="2">
    <source>
        <dbReference type="ARBA" id="ARBA00023136"/>
    </source>
</evidence>
<proteinExistence type="predicted"/>
<dbReference type="PANTHER" id="PTHR30329">
    <property type="entry name" value="STATOR ELEMENT OF FLAGELLAR MOTOR COMPLEX"/>
    <property type="match status" value="1"/>
</dbReference>
<feature type="region of interest" description="Disordered" evidence="5">
    <location>
        <begin position="33"/>
        <end position="54"/>
    </location>
</feature>
<dbReference type="Gene3D" id="3.30.1330.60">
    <property type="entry name" value="OmpA-like domain"/>
    <property type="match status" value="1"/>
</dbReference>
<dbReference type="OrthoDB" id="9805566at2"/>
<dbReference type="SUPFAM" id="SSF103088">
    <property type="entry name" value="OmpA-like"/>
    <property type="match status" value="1"/>
</dbReference>
<comment type="caution">
    <text evidence="8">The sequence shown here is derived from an EMBL/GenBank/DDBJ whole genome shotgun (WGS) entry which is preliminary data.</text>
</comment>
<dbReference type="PROSITE" id="PS51123">
    <property type="entry name" value="OMPA_2"/>
    <property type="match status" value="1"/>
</dbReference>
<feature type="compositionally biased region" description="Basic and acidic residues" evidence="5">
    <location>
        <begin position="157"/>
        <end position="166"/>
    </location>
</feature>
<name>A0A3A8I2E1_9BACT</name>
<dbReference type="PRINTS" id="PR01021">
    <property type="entry name" value="OMPADOMAIN"/>
</dbReference>
<feature type="region of interest" description="Disordered" evidence="5">
    <location>
        <begin position="323"/>
        <end position="433"/>
    </location>
</feature>
<feature type="signal peptide" evidence="6">
    <location>
        <begin position="1"/>
        <end position="24"/>
    </location>
</feature>
<accession>A0A3A8I2E1</accession>
<keyword evidence="2 4" id="KW-0472">Membrane</keyword>
<dbReference type="InterPro" id="IPR006664">
    <property type="entry name" value="OMP_bac"/>
</dbReference>
<dbReference type="EMBL" id="JABFJV010000037">
    <property type="protein sequence ID" value="NOK33414.1"/>
    <property type="molecule type" value="Genomic_DNA"/>
</dbReference>
<dbReference type="Pfam" id="PF14346">
    <property type="entry name" value="DUF4398"/>
    <property type="match status" value="1"/>
</dbReference>
<dbReference type="InterPro" id="IPR036737">
    <property type="entry name" value="OmpA-like_sf"/>
</dbReference>
<comment type="subcellular location">
    <subcellularLocation>
        <location evidence="1">Cell outer membrane</location>
    </subcellularLocation>
</comment>
<dbReference type="PROSITE" id="PS51257">
    <property type="entry name" value="PROKAR_LIPOPROTEIN"/>
    <property type="match status" value="1"/>
</dbReference>
<dbReference type="GO" id="GO:0009279">
    <property type="term" value="C:cell outer membrane"/>
    <property type="evidence" value="ECO:0007669"/>
    <property type="project" value="UniProtKB-SubCell"/>
</dbReference>
<feature type="compositionally biased region" description="Low complexity" evidence="5">
    <location>
        <begin position="170"/>
        <end position="183"/>
    </location>
</feature>
<gene>
    <name evidence="8" type="ORF">HMI49_09415</name>
</gene>
<evidence type="ECO:0000256" key="4">
    <source>
        <dbReference type="PROSITE-ProRule" id="PRU00473"/>
    </source>
</evidence>
<keyword evidence="9" id="KW-1185">Reference proteome</keyword>
<keyword evidence="6" id="KW-0732">Signal</keyword>
<reference evidence="8 9" key="1">
    <citation type="submission" date="2020-05" db="EMBL/GenBank/DDBJ databases">
        <authorList>
            <person name="Whitworth D."/>
        </authorList>
    </citation>
    <scope>NUCLEOTIDE SEQUENCE [LARGE SCALE GENOMIC DNA]</scope>
    <source>
        <strain evidence="8 9">AB043B</strain>
    </source>
</reference>
<dbReference type="RefSeq" id="WP_120526081.1">
    <property type="nucleotide sequence ID" value="NZ_JABFJV010000037.1"/>
</dbReference>
<organism evidence="8 9">
    <name type="scientific">Corallococcus exercitus</name>
    <dbReference type="NCBI Taxonomy" id="2316736"/>
    <lineage>
        <taxon>Bacteria</taxon>
        <taxon>Pseudomonadati</taxon>
        <taxon>Myxococcota</taxon>
        <taxon>Myxococcia</taxon>
        <taxon>Myxococcales</taxon>
        <taxon>Cystobacterineae</taxon>
        <taxon>Myxococcaceae</taxon>
        <taxon>Corallococcus</taxon>
    </lineage>
</organism>
<evidence type="ECO:0000313" key="9">
    <source>
        <dbReference type="Proteomes" id="UP000563426"/>
    </source>
</evidence>
<feature type="region of interest" description="Disordered" evidence="5">
    <location>
        <begin position="153"/>
        <end position="183"/>
    </location>
</feature>
<dbReference type="PANTHER" id="PTHR30329:SF21">
    <property type="entry name" value="LIPOPROTEIN YIAD-RELATED"/>
    <property type="match status" value="1"/>
</dbReference>
<dbReference type="CDD" id="cd07185">
    <property type="entry name" value="OmpA_C-like"/>
    <property type="match status" value="1"/>
</dbReference>
<feature type="compositionally biased region" description="Polar residues" evidence="5">
    <location>
        <begin position="379"/>
        <end position="389"/>
    </location>
</feature>
<evidence type="ECO:0000256" key="3">
    <source>
        <dbReference type="ARBA" id="ARBA00023237"/>
    </source>
</evidence>
<keyword evidence="3" id="KW-0998">Cell outer membrane</keyword>
<dbReference type="PROSITE" id="PS01068">
    <property type="entry name" value="OMPA_1"/>
    <property type="match status" value="1"/>
</dbReference>
<feature type="domain" description="OmpA-like" evidence="7">
    <location>
        <begin position="239"/>
        <end position="355"/>
    </location>
</feature>
<evidence type="ECO:0000256" key="1">
    <source>
        <dbReference type="ARBA" id="ARBA00004442"/>
    </source>
</evidence>
<dbReference type="InterPro" id="IPR006665">
    <property type="entry name" value="OmpA-like"/>
</dbReference>
<evidence type="ECO:0000256" key="5">
    <source>
        <dbReference type="SAM" id="MobiDB-lite"/>
    </source>
</evidence>
<dbReference type="Proteomes" id="UP000563426">
    <property type="component" value="Unassembled WGS sequence"/>
</dbReference>
<dbReference type="InterPro" id="IPR006690">
    <property type="entry name" value="OMPA-like_CS"/>
</dbReference>
<sequence length="433" mass="47692">MQRWKLGWLAVAGASALTVGCAHGPPPSELTAARQAYREVSTSPEGRERPADVAAARAALQEAENEYAESKASVRTRSLAYVALRKAEIAEARGEADLAAQQRAQAEATLRQQQESRAQTLARQQEEERARYEQQRQLYEQQRQQFDQQRQQLEAQRAQEAERLRTADAQQRQQMEAEMQQRLQQQQAEAQRLAELNQQLQQRTQELEQERQARLQAEQRASQALTRLQDENVKVREEARGTVVTLSGSVLFATNATELLPAARDRLSEVATALKESKNPLLIEGHTDSRGTDDYNEQLSERRAESVRNFLVNQGVPAERIQIRGMGEERPVASNGTAEGRANNRRVEIVVERNVAGAQPSRTGGVGGSGAEQPPPQGNHEQGQNAQPGSTGGSGTQPEPHGAGIDHQSPQPDQGTGGSGEQQVPQQPMDHGQ</sequence>